<organism evidence="2 3">
    <name type="scientific">Monosporascus ibericus</name>
    <dbReference type="NCBI Taxonomy" id="155417"/>
    <lineage>
        <taxon>Eukaryota</taxon>
        <taxon>Fungi</taxon>
        <taxon>Dikarya</taxon>
        <taxon>Ascomycota</taxon>
        <taxon>Pezizomycotina</taxon>
        <taxon>Sordariomycetes</taxon>
        <taxon>Xylariomycetidae</taxon>
        <taxon>Xylariales</taxon>
        <taxon>Xylariales incertae sedis</taxon>
        <taxon>Monosporascus</taxon>
    </lineage>
</organism>
<dbReference type="EMBL" id="QJNU01000041">
    <property type="protein sequence ID" value="RYP09340.1"/>
    <property type="molecule type" value="Genomic_DNA"/>
</dbReference>
<gene>
    <name evidence="2" type="ORF">DL764_001387</name>
</gene>
<name>A0A4Q4TUS8_9PEZI</name>
<dbReference type="Proteomes" id="UP000293360">
    <property type="component" value="Unassembled WGS sequence"/>
</dbReference>
<proteinExistence type="predicted"/>
<dbReference type="OrthoDB" id="3769991at2759"/>
<keyword evidence="3" id="KW-1185">Reference proteome</keyword>
<reference evidence="2 3" key="1">
    <citation type="submission" date="2018-06" db="EMBL/GenBank/DDBJ databases">
        <title>Complete Genomes of Monosporascus.</title>
        <authorList>
            <person name="Robinson A.J."/>
            <person name="Natvig D.O."/>
        </authorList>
    </citation>
    <scope>NUCLEOTIDE SEQUENCE [LARGE SCALE GENOMIC DNA]</scope>
    <source>
        <strain evidence="2 3">CBS 110550</strain>
    </source>
</reference>
<evidence type="ECO:0000313" key="2">
    <source>
        <dbReference type="EMBL" id="RYP09340.1"/>
    </source>
</evidence>
<evidence type="ECO:0008006" key="4">
    <source>
        <dbReference type="Google" id="ProtNLM"/>
    </source>
</evidence>
<evidence type="ECO:0000313" key="3">
    <source>
        <dbReference type="Proteomes" id="UP000293360"/>
    </source>
</evidence>
<comment type="caution">
    <text evidence="2">The sequence shown here is derived from an EMBL/GenBank/DDBJ whole genome shotgun (WGS) entry which is preliminary data.</text>
</comment>
<evidence type="ECO:0000256" key="1">
    <source>
        <dbReference type="SAM" id="SignalP"/>
    </source>
</evidence>
<feature type="signal peptide" evidence="1">
    <location>
        <begin position="1"/>
        <end position="16"/>
    </location>
</feature>
<protein>
    <recommendedName>
        <fullName evidence="4">Ecp2 effector protein domain-containing protein</fullName>
    </recommendedName>
</protein>
<keyword evidence="1" id="KW-0732">Signal</keyword>
<accession>A0A4Q4TUS8</accession>
<sequence length="119" mass="12471">MRASLIASGLVAVAAAAMEPRQTPVPDPSAVFFAQLYSAVADCDATTGVRAFLYSRGACQNIEIPGSGSARVTYNEQPDTLSLSGWTGEDCTGDKVVIGARVGECVSLDGRDIASWSYY</sequence>
<dbReference type="AlphaFoldDB" id="A0A4Q4TUS8"/>
<feature type="chain" id="PRO_5020625859" description="Ecp2 effector protein domain-containing protein" evidence="1">
    <location>
        <begin position="17"/>
        <end position="119"/>
    </location>
</feature>